<dbReference type="GeneID" id="18254658"/>
<feature type="compositionally biased region" description="Acidic residues" evidence="1">
    <location>
        <begin position="722"/>
        <end position="740"/>
    </location>
</feature>
<evidence type="ECO:0000313" key="3">
    <source>
        <dbReference type="Proteomes" id="UP000008066"/>
    </source>
</evidence>
<dbReference type="HOGENOM" id="CLU_019222_0_0_1"/>
<dbReference type="KEGG" id="cthr:CTHT_0006200"/>
<dbReference type="SUPFAM" id="SSF52047">
    <property type="entry name" value="RNI-like"/>
    <property type="match status" value="1"/>
</dbReference>
<feature type="compositionally biased region" description="Acidic residues" evidence="1">
    <location>
        <begin position="101"/>
        <end position="110"/>
    </location>
</feature>
<dbReference type="Gene3D" id="3.80.10.10">
    <property type="entry name" value="Ribonuclease Inhibitor"/>
    <property type="match status" value="1"/>
</dbReference>
<feature type="region of interest" description="Disordered" evidence="1">
    <location>
        <begin position="349"/>
        <end position="370"/>
    </location>
</feature>
<dbReference type="PANTHER" id="PTHR34755:SF4">
    <property type="entry name" value="F-BOX DOMAIN-CONTAINING PROTEIN"/>
    <property type="match status" value="1"/>
</dbReference>
<feature type="region of interest" description="Disordered" evidence="1">
    <location>
        <begin position="49"/>
        <end position="197"/>
    </location>
</feature>
<organism evidence="3">
    <name type="scientific">Chaetomium thermophilum (strain DSM 1495 / CBS 144.50 / IMI 039719)</name>
    <name type="common">Thermochaetoides thermophila</name>
    <dbReference type="NCBI Taxonomy" id="759272"/>
    <lineage>
        <taxon>Eukaryota</taxon>
        <taxon>Fungi</taxon>
        <taxon>Dikarya</taxon>
        <taxon>Ascomycota</taxon>
        <taxon>Pezizomycotina</taxon>
        <taxon>Sordariomycetes</taxon>
        <taxon>Sordariomycetidae</taxon>
        <taxon>Sordariales</taxon>
        <taxon>Chaetomiaceae</taxon>
        <taxon>Thermochaetoides</taxon>
    </lineage>
</organism>
<feature type="compositionally biased region" description="Basic and acidic residues" evidence="1">
    <location>
        <begin position="642"/>
        <end position="661"/>
    </location>
</feature>
<dbReference type="eggNOG" id="ENOG502RWR6">
    <property type="taxonomic scope" value="Eukaryota"/>
</dbReference>
<dbReference type="OMA" id="HNRHLNM"/>
<dbReference type="OrthoDB" id="5395390at2759"/>
<keyword evidence="3" id="KW-1185">Reference proteome</keyword>
<dbReference type="STRING" id="759272.G0RYC5"/>
<sequence>MTSTAFHMPLDNRRVLRPRPPPALPPPRLNGPVTRRLAALVAANPNLVSAIENGSPSPEPTPSPPLRTSSRLRKRSPSPTAEASTRRAAKRARHRRRSQSESDEDSDFDNDGPTQRRGAHLTRIGGRQARGAAVEHATPRKSAAVAASESRRGKPSLASAAVSKPSKSRSGGTLLFDKSPRGGNKNAMNEKEADPETIPPWATLPYHVLVQIFRYAAALLADDWERAKWLRAATGICRAFAEPAITVLYESPPLLTKAMAHQFIALLAKDPATTMFNYRQKVRELRIDPEELAWRPYRGQLLDLSALVTLPRIQSITLYHPKDGPPYRDLDENLRWHYPMSLFDALNGVQTSSSPDESTSALSQQPTKPTRLTEWHWNRRMMGSKVTLSDIKSLHQTPAFSSLKKVTFLNYQLPSMRDYATSEDVLAARDKAFVAALADAINALPKLEHLTFESSTAVCGQLLAVLPRNLKTLEITNCWDVDSDALAEYLTSGGKQLRQLLLRYNQSLSLAFLVVLRDACPNLRTLVVDLKTYRHHTFYDDSDPEYSAVLEPTQTPTWPESLEVIELKNMRKWTAEGAETLFRSLVDAAPNLSNLRRIDLKAMLDIPYRQRSKIRDRWAATLRHVFLRERSDPMPLSTIHRRKEEDKDMKMADVEEIENKSPGRGRRATNVTPSRKSARLAAKEQQQHHHQQHQQQMEDPFRPSNCTHSLRSGVTRPSYVEPDTDIDLDSDADSDNDNDNDGQPYTPQKKRKSSSNTISGNPTPRLASLDDEDSSQPGSPFDPSELEGLYRQGLCDVVEIQLDNQKPAETMFVMDDFLDDEPDDLEDEEWDGVDDFEFQAGGWGWAW</sequence>
<dbReference type="InterPro" id="IPR052109">
    <property type="entry name" value="SRRM_Domain-Containing"/>
</dbReference>
<proteinExistence type="predicted"/>
<dbReference type="RefSeq" id="XP_006691153.1">
    <property type="nucleotide sequence ID" value="XM_006691090.1"/>
</dbReference>
<accession>G0RYC5</accession>
<reference evidence="2 3" key="1">
    <citation type="journal article" date="2011" name="Cell">
        <title>Insight into structure and assembly of the nuclear pore complex by utilizing the genome of a eukaryotic thermophile.</title>
        <authorList>
            <person name="Amlacher S."/>
            <person name="Sarges P."/>
            <person name="Flemming D."/>
            <person name="van Noort V."/>
            <person name="Kunze R."/>
            <person name="Devos D.P."/>
            <person name="Arumugam M."/>
            <person name="Bork P."/>
            <person name="Hurt E."/>
        </authorList>
    </citation>
    <scope>NUCLEOTIDE SEQUENCE [LARGE SCALE GENOMIC DNA]</scope>
    <source>
        <strain evidence="3">DSM 1495 / CBS 144.50 / IMI 039719</strain>
    </source>
</reference>
<feature type="region of interest" description="Disordered" evidence="1">
    <location>
        <begin position="1"/>
        <end position="31"/>
    </location>
</feature>
<protein>
    <submittedName>
        <fullName evidence="2">Uncharacterized protein</fullName>
    </submittedName>
</protein>
<feature type="compositionally biased region" description="Basic residues" evidence="1">
    <location>
        <begin position="87"/>
        <end position="97"/>
    </location>
</feature>
<name>G0RYC5_CHATD</name>
<dbReference type="InterPro" id="IPR032675">
    <property type="entry name" value="LRR_dom_sf"/>
</dbReference>
<dbReference type="PANTHER" id="PTHR34755">
    <property type="entry name" value="SERINE/ARGININE REPETITIVE MATRIX PROTEIN 3-RELATED"/>
    <property type="match status" value="1"/>
</dbReference>
<evidence type="ECO:0000313" key="2">
    <source>
        <dbReference type="EMBL" id="EGS23911.1"/>
    </source>
</evidence>
<feature type="compositionally biased region" description="Pro residues" evidence="1">
    <location>
        <begin position="18"/>
        <end position="29"/>
    </location>
</feature>
<dbReference type="EMBL" id="GL988032">
    <property type="protein sequence ID" value="EGS23911.1"/>
    <property type="molecule type" value="Genomic_DNA"/>
</dbReference>
<gene>
    <name evidence="2" type="ORF">CTHT_0006200</name>
</gene>
<feature type="region of interest" description="Disordered" evidence="1">
    <location>
        <begin position="637"/>
        <end position="786"/>
    </location>
</feature>
<dbReference type="AlphaFoldDB" id="G0RYC5"/>
<evidence type="ECO:0000256" key="1">
    <source>
        <dbReference type="SAM" id="MobiDB-lite"/>
    </source>
</evidence>
<dbReference type="Proteomes" id="UP000008066">
    <property type="component" value="Unassembled WGS sequence"/>
</dbReference>